<organism evidence="1 2">
    <name type="scientific">Gossypium stocksii</name>
    <dbReference type="NCBI Taxonomy" id="47602"/>
    <lineage>
        <taxon>Eukaryota</taxon>
        <taxon>Viridiplantae</taxon>
        <taxon>Streptophyta</taxon>
        <taxon>Embryophyta</taxon>
        <taxon>Tracheophyta</taxon>
        <taxon>Spermatophyta</taxon>
        <taxon>Magnoliopsida</taxon>
        <taxon>eudicotyledons</taxon>
        <taxon>Gunneridae</taxon>
        <taxon>Pentapetalae</taxon>
        <taxon>rosids</taxon>
        <taxon>malvids</taxon>
        <taxon>Malvales</taxon>
        <taxon>Malvaceae</taxon>
        <taxon>Malvoideae</taxon>
        <taxon>Gossypium</taxon>
    </lineage>
</organism>
<reference evidence="1 2" key="1">
    <citation type="journal article" date="2021" name="Plant Biotechnol. J.">
        <title>Multi-omics assisted identification of the key and species-specific regulatory components of drought-tolerant mechanisms in Gossypium stocksii.</title>
        <authorList>
            <person name="Yu D."/>
            <person name="Ke L."/>
            <person name="Zhang D."/>
            <person name="Wu Y."/>
            <person name="Sun Y."/>
            <person name="Mei J."/>
            <person name="Sun J."/>
            <person name="Sun Y."/>
        </authorList>
    </citation>
    <scope>NUCLEOTIDE SEQUENCE [LARGE SCALE GENOMIC DNA]</scope>
    <source>
        <strain evidence="2">cv. E1</strain>
        <tissue evidence="1">Leaf</tissue>
    </source>
</reference>
<gene>
    <name evidence="1" type="ORF">J1N35_014168</name>
</gene>
<proteinExistence type="predicted"/>
<name>A0A9D3VTQ9_9ROSI</name>
<keyword evidence="2" id="KW-1185">Reference proteome</keyword>
<dbReference type="InterPro" id="IPR044242">
    <property type="entry name" value="LTD-like"/>
</dbReference>
<sequence length="104" mass="11547">MPIDTLPSMTQSMRASRSSFSSINGHLGLQEFDPLMVQELNAGSSLYLKYMGMLAFEGDKPKIEKLLKAGAKYDVKDVNGRTALERAVNEEKKDFILGFAMQKA</sequence>
<dbReference type="EMBL" id="JAIQCV010000005">
    <property type="protein sequence ID" value="KAH1097247.1"/>
    <property type="molecule type" value="Genomic_DNA"/>
</dbReference>
<dbReference type="InterPro" id="IPR036770">
    <property type="entry name" value="Ankyrin_rpt-contain_sf"/>
</dbReference>
<accession>A0A9D3VTQ9</accession>
<dbReference type="GO" id="GO:0006886">
    <property type="term" value="P:intracellular protein transport"/>
    <property type="evidence" value="ECO:0007669"/>
    <property type="project" value="InterPro"/>
</dbReference>
<protein>
    <recommendedName>
        <fullName evidence="3">Ankyrin repeat domain-containing protein</fullName>
    </recommendedName>
</protein>
<dbReference type="GO" id="GO:0009941">
    <property type="term" value="C:chloroplast envelope"/>
    <property type="evidence" value="ECO:0007669"/>
    <property type="project" value="TreeGrafter"/>
</dbReference>
<evidence type="ECO:0000313" key="1">
    <source>
        <dbReference type="EMBL" id="KAH1097247.1"/>
    </source>
</evidence>
<evidence type="ECO:0008006" key="3">
    <source>
        <dbReference type="Google" id="ProtNLM"/>
    </source>
</evidence>
<dbReference type="OrthoDB" id="539213at2759"/>
<comment type="caution">
    <text evidence="1">The sequence shown here is derived from an EMBL/GenBank/DDBJ whole genome shotgun (WGS) entry which is preliminary data.</text>
</comment>
<dbReference type="PANTHER" id="PTHR47317">
    <property type="entry name" value="PROTEIN LHCP TRANSLOCATION DEFECT"/>
    <property type="match status" value="1"/>
</dbReference>
<dbReference type="AlphaFoldDB" id="A0A9D3VTQ9"/>
<dbReference type="GO" id="GO:0090391">
    <property type="term" value="P:granum assembly"/>
    <property type="evidence" value="ECO:0007669"/>
    <property type="project" value="InterPro"/>
</dbReference>
<dbReference type="Gene3D" id="1.25.40.20">
    <property type="entry name" value="Ankyrin repeat-containing domain"/>
    <property type="match status" value="1"/>
</dbReference>
<dbReference type="Proteomes" id="UP000828251">
    <property type="component" value="Unassembled WGS sequence"/>
</dbReference>
<evidence type="ECO:0000313" key="2">
    <source>
        <dbReference type="Proteomes" id="UP000828251"/>
    </source>
</evidence>
<dbReference type="PANTHER" id="PTHR47317:SF1">
    <property type="entry name" value="PROTEIN LHCP TRANSLOCATION DEFECT"/>
    <property type="match status" value="1"/>
</dbReference>
<dbReference type="SUPFAM" id="SSF48403">
    <property type="entry name" value="Ankyrin repeat"/>
    <property type="match status" value="1"/>
</dbReference>
<dbReference type="GO" id="GO:0009570">
    <property type="term" value="C:chloroplast stroma"/>
    <property type="evidence" value="ECO:0007669"/>
    <property type="project" value="InterPro"/>
</dbReference>